<dbReference type="EMBL" id="LO017727">
    <property type="protein sequence ID" value="CRH07864.1"/>
    <property type="molecule type" value="Genomic_DNA"/>
</dbReference>
<dbReference type="GO" id="GO:0044781">
    <property type="term" value="P:bacterial-type flagellum organization"/>
    <property type="evidence" value="ECO:0007669"/>
    <property type="project" value="UniProtKB-KW"/>
</dbReference>
<dbReference type="InterPro" id="IPR051472">
    <property type="entry name" value="T3SS_Stator/FliH"/>
</dbReference>
<comment type="function">
    <text evidence="1">Needed for flagellar regrowth and assembly.</text>
</comment>
<evidence type="ECO:0000256" key="8">
    <source>
        <dbReference type="SAM" id="MobiDB-lite"/>
    </source>
</evidence>
<dbReference type="InterPro" id="IPR018035">
    <property type="entry name" value="Flagellar_FliH/T3SS_HrpE"/>
</dbReference>
<feature type="region of interest" description="Disordered" evidence="8">
    <location>
        <begin position="326"/>
        <end position="362"/>
    </location>
</feature>
<name>A0A1S7LNZ0_MAGMO</name>
<keyword evidence="10" id="KW-0282">Flagellum</keyword>
<dbReference type="Pfam" id="PF02108">
    <property type="entry name" value="FliH"/>
    <property type="match status" value="1"/>
</dbReference>
<keyword evidence="4" id="KW-0813">Transport</keyword>
<feature type="compositionally biased region" description="Acidic residues" evidence="8">
    <location>
        <begin position="449"/>
        <end position="462"/>
    </location>
</feature>
<evidence type="ECO:0000256" key="2">
    <source>
        <dbReference type="ARBA" id="ARBA00006602"/>
    </source>
</evidence>
<evidence type="ECO:0000256" key="3">
    <source>
        <dbReference type="ARBA" id="ARBA00016507"/>
    </source>
</evidence>
<feature type="region of interest" description="Disordered" evidence="8">
    <location>
        <begin position="1"/>
        <end position="24"/>
    </location>
</feature>
<gene>
    <name evidence="10" type="ORF">MAGMO_3735</name>
</gene>
<keyword evidence="5" id="KW-1005">Bacterial flagellum biogenesis</keyword>
<evidence type="ECO:0000256" key="5">
    <source>
        <dbReference type="ARBA" id="ARBA00022795"/>
    </source>
</evidence>
<dbReference type="PANTHER" id="PTHR34982:SF1">
    <property type="entry name" value="FLAGELLAR ASSEMBLY PROTEIN FLIH"/>
    <property type="match status" value="1"/>
</dbReference>
<dbReference type="AlphaFoldDB" id="A0A1S7LNZ0"/>
<keyword evidence="10" id="KW-0966">Cell projection</keyword>
<evidence type="ECO:0000313" key="10">
    <source>
        <dbReference type="EMBL" id="CRH07864.1"/>
    </source>
</evidence>
<accession>A0A1S7LNZ0</accession>
<evidence type="ECO:0000256" key="4">
    <source>
        <dbReference type="ARBA" id="ARBA00022448"/>
    </source>
</evidence>
<evidence type="ECO:0000256" key="7">
    <source>
        <dbReference type="ARBA" id="ARBA00023225"/>
    </source>
</evidence>
<sequence length="462" mass="50466">MDEDTPMNAKRLYTDRHDEPPAGGFQSFVDMEAPPLKDEFIGYMPNGHLPSLEVEEPPAIIEEEEVEQRRQEQLERELYQKVFAAAEQAGMEAGLRKMEEEISSRLPRLEGIMRDLDGLPQRVFAASEQYMVETCITLLEELLAHELTVNKESLKARVHRLLKEVSTRDRSAVHVSPHDAELLQSLPEFNGLEIIGDPMVPEGTARLESTFGGIEDDISDRMTHIQEGIRSFLHERQEEPEIYDAAVGAGEIPVPGMEQDDAEQELDGLSDSEEIVAPEDAEMTSARLAALEAQTDKAAAAETSEMTQMGREDLDGLRELLAQEELQNTQRGDEGSDTQATLEGDDAADDDECIIGPGHLPGIGDDIAPSVAYGESLDETTLHDSAADQTAKLAVLEAGGSGDAAPTEVDEMTSLDAGTMDDLDDIFAAEVEDQGEGGNDELAGLTDFTEVEEDDEEGGPER</sequence>
<evidence type="ECO:0000256" key="6">
    <source>
        <dbReference type="ARBA" id="ARBA00022927"/>
    </source>
</evidence>
<organism evidence="10">
    <name type="scientific">Magnetococcus massalia (strain MO-1)</name>
    <dbReference type="NCBI Taxonomy" id="451514"/>
    <lineage>
        <taxon>Bacteria</taxon>
        <taxon>Pseudomonadati</taxon>
        <taxon>Pseudomonadota</taxon>
        <taxon>Magnetococcia</taxon>
        <taxon>Magnetococcales</taxon>
        <taxon>Magnetococcaceae</taxon>
        <taxon>Magnetococcus</taxon>
    </lineage>
</organism>
<feature type="compositionally biased region" description="Acidic residues" evidence="8">
    <location>
        <begin position="343"/>
        <end position="353"/>
    </location>
</feature>
<evidence type="ECO:0000256" key="1">
    <source>
        <dbReference type="ARBA" id="ARBA00003041"/>
    </source>
</evidence>
<dbReference type="GO" id="GO:0005829">
    <property type="term" value="C:cytosol"/>
    <property type="evidence" value="ECO:0007669"/>
    <property type="project" value="TreeGrafter"/>
</dbReference>
<dbReference type="PANTHER" id="PTHR34982">
    <property type="entry name" value="YOP PROTEINS TRANSLOCATION PROTEIN L"/>
    <property type="match status" value="1"/>
</dbReference>
<feature type="region of interest" description="Disordered" evidence="8">
    <location>
        <begin position="432"/>
        <end position="462"/>
    </location>
</feature>
<keyword evidence="10" id="KW-0969">Cilium</keyword>
<dbReference type="GO" id="GO:0015031">
    <property type="term" value="P:protein transport"/>
    <property type="evidence" value="ECO:0007669"/>
    <property type="project" value="UniProtKB-KW"/>
</dbReference>
<proteinExistence type="inferred from homology"/>
<reference evidence="10" key="1">
    <citation type="submission" date="2015-04" db="EMBL/GenBank/DDBJ databases">
        <authorList>
            <person name="Syromyatnikov M.Y."/>
            <person name="Popov V.N."/>
        </authorList>
    </citation>
    <scope>NUCLEOTIDE SEQUENCE</scope>
    <source>
        <strain evidence="10">MO-1</strain>
    </source>
</reference>
<keyword evidence="6" id="KW-0653">Protein transport</keyword>
<protein>
    <recommendedName>
        <fullName evidence="3">Flagellar assembly protein FliH</fullName>
    </recommendedName>
</protein>
<evidence type="ECO:0000259" key="9">
    <source>
        <dbReference type="Pfam" id="PF02108"/>
    </source>
</evidence>
<keyword evidence="7" id="KW-1006">Bacterial flagellum protein export</keyword>
<comment type="similarity">
    <text evidence="2">Belongs to the FliH family.</text>
</comment>
<feature type="domain" description="Flagellar assembly protein FliH/Type III secretion system HrpE" evidence="9">
    <location>
        <begin position="108"/>
        <end position="224"/>
    </location>
</feature>